<dbReference type="OrthoDB" id="10526138at2759"/>
<keyword evidence="3" id="KW-1185">Reference proteome</keyword>
<reference evidence="4" key="1">
    <citation type="submission" date="2017-02" db="UniProtKB">
        <authorList>
            <consortium name="WormBaseParasite"/>
        </authorList>
    </citation>
    <scope>IDENTIFICATION</scope>
</reference>
<sequence>MGKRSVYSSSSSSTTTGTDSDQRSESCTDTFMSELNTVSEASDETPSIPTKVNRIKVKNFVAFTPNINLCLPEGKFANGKVVSAAKAQELLSSAMPTVMQSIEQCLKLANKYFKSSEASNCFQDMSKSHSNGNVSKVGKSANMKTNLVNGVKKCPDAKQTHVVAYIRQDGDAPKEKDSVSTSKSEESSRNFHKLNGTHNLASQRAMKNGTAVSNCLISRETNADEFEHGNGCNTLPLIEPSVKKLPTGISPKSIDSLKNGVNGFDGVKREENSKGISRHAANINRYLTYLQDKYSTRTCHPNEQNGVKPTRFEKISPKTGTTNSFIQPINPPVNGFNGKSVSQPKVQETQKTAYPIPPKSSALGDKAVNGISGNSISQDKEVNESRSIIWTTMARELWRLLFTELGSSNAQEIATNLASNSANANCS</sequence>
<reference evidence="2 3" key="2">
    <citation type="submission" date="2018-11" db="EMBL/GenBank/DDBJ databases">
        <authorList>
            <consortium name="Pathogen Informatics"/>
        </authorList>
    </citation>
    <scope>NUCLEOTIDE SEQUENCE [LARGE SCALE GENOMIC DNA]</scope>
</reference>
<evidence type="ECO:0000313" key="3">
    <source>
        <dbReference type="Proteomes" id="UP000278807"/>
    </source>
</evidence>
<feature type="region of interest" description="Disordered" evidence="1">
    <location>
        <begin position="298"/>
        <end position="329"/>
    </location>
</feature>
<feature type="region of interest" description="Disordered" evidence="1">
    <location>
        <begin position="166"/>
        <end position="204"/>
    </location>
</feature>
<dbReference type="WBParaSite" id="HNAJ_0000321901-mRNA-1">
    <property type="protein sequence ID" value="HNAJ_0000321901-mRNA-1"/>
    <property type="gene ID" value="HNAJ_0000321901"/>
</dbReference>
<feature type="compositionally biased region" description="Polar residues" evidence="1">
    <location>
        <begin position="318"/>
        <end position="327"/>
    </location>
</feature>
<gene>
    <name evidence="2" type="ORF">HNAJ_LOCUS3221</name>
</gene>
<feature type="compositionally biased region" description="Low complexity" evidence="1">
    <location>
        <begin position="8"/>
        <end position="19"/>
    </location>
</feature>
<evidence type="ECO:0000313" key="4">
    <source>
        <dbReference type="WBParaSite" id="HNAJ_0000321901-mRNA-1"/>
    </source>
</evidence>
<accession>A0A0R3T831</accession>
<feature type="region of interest" description="Disordered" evidence="1">
    <location>
        <begin position="1"/>
        <end position="26"/>
    </location>
</feature>
<feature type="compositionally biased region" description="Polar residues" evidence="1">
    <location>
        <begin position="298"/>
        <end position="307"/>
    </location>
</feature>
<evidence type="ECO:0000313" key="2">
    <source>
        <dbReference type="EMBL" id="VDN99080.1"/>
    </source>
</evidence>
<name>A0A0R3T831_RODNA</name>
<dbReference type="AlphaFoldDB" id="A0A0R3T831"/>
<feature type="compositionally biased region" description="Basic and acidic residues" evidence="1">
    <location>
        <begin position="168"/>
        <end position="189"/>
    </location>
</feature>
<dbReference type="EMBL" id="UZAE01001811">
    <property type="protein sequence ID" value="VDN99080.1"/>
    <property type="molecule type" value="Genomic_DNA"/>
</dbReference>
<organism evidence="4">
    <name type="scientific">Rodentolepis nana</name>
    <name type="common">Dwarf tapeworm</name>
    <name type="synonym">Hymenolepis nana</name>
    <dbReference type="NCBI Taxonomy" id="102285"/>
    <lineage>
        <taxon>Eukaryota</taxon>
        <taxon>Metazoa</taxon>
        <taxon>Spiralia</taxon>
        <taxon>Lophotrochozoa</taxon>
        <taxon>Platyhelminthes</taxon>
        <taxon>Cestoda</taxon>
        <taxon>Eucestoda</taxon>
        <taxon>Cyclophyllidea</taxon>
        <taxon>Hymenolepididae</taxon>
        <taxon>Rodentolepis</taxon>
    </lineage>
</organism>
<protein>
    <submittedName>
        <fullName evidence="4">Cytospin-A</fullName>
    </submittedName>
</protein>
<dbReference type="Proteomes" id="UP000278807">
    <property type="component" value="Unassembled WGS sequence"/>
</dbReference>
<evidence type="ECO:0000256" key="1">
    <source>
        <dbReference type="SAM" id="MobiDB-lite"/>
    </source>
</evidence>
<proteinExistence type="predicted"/>